<gene>
    <name evidence="1" type="ORF">DERYTH_LOCUS13390</name>
</gene>
<accession>A0A9N9HV95</accession>
<organism evidence="1 2">
    <name type="scientific">Dentiscutata erythropus</name>
    <dbReference type="NCBI Taxonomy" id="1348616"/>
    <lineage>
        <taxon>Eukaryota</taxon>
        <taxon>Fungi</taxon>
        <taxon>Fungi incertae sedis</taxon>
        <taxon>Mucoromycota</taxon>
        <taxon>Glomeromycotina</taxon>
        <taxon>Glomeromycetes</taxon>
        <taxon>Diversisporales</taxon>
        <taxon>Gigasporaceae</taxon>
        <taxon>Dentiscutata</taxon>
    </lineage>
</organism>
<proteinExistence type="predicted"/>
<sequence length="96" mass="10753">MDKPSKAPNINPKIKIYVGDTCNKAILTLFDKHRKKTSENQLLQEDHTSPVTVNSIDIQELPTQANYLSIPILNNIIANLTPIEVIGEESNKQNTK</sequence>
<dbReference type="AlphaFoldDB" id="A0A9N9HV95"/>
<comment type="caution">
    <text evidence="1">The sequence shown here is derived from an EMBL/GenBank/DDBJ whole genome shotgun (WGS) entry which is preliminary data.</text>
</comment>
<evidence type="ECO:0000313" key="2">
    <source>
        <dbReference type="Proteomes" id="UP000789405"/>
    </source>
</evidence>
<name>A0A9N9HV95_9GLOM</name>
<evidence type="ECO:0000313" key="1">
    <source>
        <dbReference type="EMBL" id="CAG8707787.1"/>
    </source>
</evidence>
<dbReference type="EMBL" id="CAJVPY010009359">
    <property type="protein sequence ID" value="CAG8707787.1"/>
    <property type="molecule type" value="Genomic_DNA"/>
</dbReference>
<reference evidence="1" key="1">
    <citation type="submission" date="2021-06" db="EMBL/GenBank/DDBJ databases">
        <authorList>
            <person name="Kallberg Y."/>
            <person name="Tangrot J."/>
            <person name="Rosling A."/>
        </authorList>
    </citation>
    <scope>NUCLEOTIDE SEQUENCE</scope>
    <source>
        <strain evidence="1">MA453B</strain>
    </source>
</reference>
<protein>
    <submittedName>
        <fullName evidence="1">20340_t:CDS:1</fullName>
    </submittedName>
</protein>
<dbReference type="Proteomes" id="UP000789405">
    <property type="component" value="Unassembled WGS sequence"/>
</dbReference>
<keyword evidence="2" id="KW-1185">Reference proteome</keyword>